<evidence type="ECO:0000256" key="1">
    <source>
        <dbReference type="ARBA" id="ARBA00007613"/>
    </source>
</evidence>
<feature type="chain" id="PRO_5038161139" evidence="2">
    <location>
        <begin position="26"/>
        <end position="466"/>
    </location>
</feature>
<keyword evidence="2" id="KW-1134">Transmembrane beta strand</keyword>
<keyword evidence="2" id="KW-0812">Transmembrane</keyword>
<name>A0A928V403_9GAMM</name>
<dbReference type="Gene3D" id="2.20.200.10">
    <property type="entry name" value="Outer membrane efflux proteins (OEP)"/>
    <property type="match status" value="1"/>
</dbReference>
<dbReference type="NCBIfam" id="TIGR01845">
    <property type="entry name" value="outer_NodT"/>
    <property type="match status" value="1"/>
</dbReference>
<dbReference type="PANTHER" id="PTHR30203:SF32">
    <property type="entry name" value="CATION EFFLUX SYSTEM PROTEIN CUSC"/>
    <property type="match status" value="1"/>
</dbReference>
<dbReference type="GO" id="GO:0015562">
    <property type="term" value="F:efflux transmembrane transporter activity"/>
    <property type="evidence" value="ECO:0007669"/>
    <property type="project" value="InterPro"/>
</dbReference>
<proteinExistence type="inferred from homology"/>
<dbReference type="Proteomes" id="UP000652567">
    <property type="component" value="Unassembled WGS sequence"/>
</dbReference>
<dbReference type="AlphaFoldDB" id="A0A928V403"/>
<dbReference type="EMBL" id="PRDL01000001">
    <property type="protein sequence ID" value="MBE8715714.1"/>
    <property type="molecule type" value="Genomic_DNA"/>
</dbReference>
<dbReference type="GO" id="GO:0009279">
    <property type="term" value="C:cell outer membrane"/>
    <property type="evidence" value="ECO:0007669"/>
    <property type="project" value="UniProtKB-SubCell"/>
</dbReference>
<accession>A0A928V403</accession>
<evidence type="ECO:0000313" key="3">
    <source>
        <dbReference type="EMBL" id="MBE8715714.1"/>
    </source>
</evidence>
<dbReference type="RefSeq" id="WP_193906262.1">
    <property type="nucleotide sequence ID" value="NZ_PRDL01000001.1"/>
</dbReference>
<evidence type="ECO:0000256" key="2">
    <source>
        <dbReference type="RuleBase" id="RU362097"/>
    </source>
</evidence>
<gene>
    <name evidence="3" type="ORF">C4F51_00750</name>
</gene>
<dbReference type="InterPro" id="IPR010131">
    <property type="entry name" value="MdtP/NodT-like"/>
</dbReference>
<comment type="similarity">
    <text evidence="1 2">Belongs to the outer membrane factor (OMF) (TC 1.B.17) family.</text>
</comment>
<evidence type="ECO:0000313" key="4">
    <source>
        <dbReference type="Proteomes" id="UP000652567"/>
    </source>
</evidence>
<sequence>MKLQALTTGLLAATTFISGCSLAPAYEKPAVAQPVNAVLNSDAVAANGSPKNWQQQFTDPALQALIEKALAHNHDLRVAVLRVEEARGLYRIERADRLPAVQANANFNRGRNLDPVTGVSAVTESTGVNVGISAFELDFFGRVRNLSAAALANYLATEEAADSARITIVAEVANAWLAERSASQQARLAQQTLDSREATLVITEARYQRGLSSNMELQTDISLTESARAELSVRQQQRQQAQHALQLLTGGFDNLLTEDDTPLADNVIAAVAADAPSQLLERRPDIRQAEQLLRAANANIGAARAAFFPQVTLTGQYGYLSNDAADLFEHQTRQWAFTPQLHVPIFQGGRLRANLDVAHTRNHIAVAQYEHTIQQAFREVADSLVSGRSLHEQQQALQRVAAADDERANLARVRYERGISTYSEVLESERSRFASASQLLEINRQLLSNRVELYRALGGGIATHDS</sequence>
<protein>
    <submittedName>
        <fullName evidence="3">Multidrug transporter</fullName>
    </submittedName>
</protein>
<dbReference type="SUPFAM" id="SSF56954">
    <property type="entry name" value="Outer membrane efflux proteins (OEP)"/>
    <property type="match status" value="1"/>
</dbReference>
<dbReference type="PROSITE" id="PS51257">
    <property type="entry name" value="PROKAR_LIPOPROTEIN"/>
    <property type="match status" value="1"/>
</dbReference>
<comment type="subcellular location">
    <subcellularLocation>
        <location evidence="2">Cell outer membrane</location>
        <topology evidence="2">Lipid-anchor</topology>
    </subcellularLocation>
</comment>
<comment type="caution">
    <text evidence="3">The sequence shown here is derived from an EMBL/GenBank/DDBJ whole genome shotgun (WGS) entry which is preliminary data.</text>
</comment>
<organism evidence="3 4">
    <name type="scientific">Cellvibrio polysaccharolyticus</name>
    <dbReference type="NCBI Taxonomy" id="2082724"/>
    <lineage>
        <taxon>Bacteria</taxon>
        <taxon>Pseudomonadati</taxon>
        <taxon>Pseudomonadota</taxon>
        <taxon>Gammaproteobacteria</taxon>
        <taxon>Cellvibrionales</taxon>
        <taxon>Cellvibrionaceae</taxon>
        <taxon>Cellvibrio</taxon>
    </lineage>
</organism>
<keyword evidence="2" id="KW-0472">Membrane</keyword>
<feature type="signal peptide" evidence="2">
    <location>
        <begin position="1"/>
        <end position="25"/>
    </location>
</feature>
<reference evidence="3" key="1">
    <citation type="submission" date="2018-07" db="EMBL/GenBank/DDBJ databases">
        <title>Genome assembly of strain Ka43.</title>
        <authorList>
            <person name="Kukolya J."/>
            <person name="Nagy I."/>
            <person name="Horvath B."/>
            <person name="Toth A."/>
        </authorList>
    </citation>
    <scope>NUCLEOTIDE SEQUENCE</scope>
    <source>
        <strain evidence="3">KB43</strain>
    </source>
</reference>
<dbReference type="Gene3D" id="1.20.1600.10">
    <property type="entry name" value="Outer membrane efflux proteins (OEP)"/>
    <property type="match status" value="1"/>
</dbReference>
<keyword evidence="2" id="KW-0449">Lipoprotein</keyword>
<keyword evidence="2" id="KW-0564">Palmitate</keyword>
<dbReference type="PANTHER" id="PTHR30203">
    <property type="entry name" value="OUTER MEMBRANE CATION EFFLUX PROTEIN"/>
    <property type="match status" value="1"/>
</dbReference>
<keyword evidence="2" id="KW-0732">Signal</keyword>
<keyword evidence="4" id="KW-1185">Reference proteome</keyword>
<dbReference type="InterPro" id="IPR003423">
    <property type="entry name" value="OMP_efflux"/>
</dbReference>
<dbReference type="Pfam" id="PF02321">
    <property type="entry name" value="OEP"/>
    <property type="match status" value="2"/>
</dbReference>